<dbReference type="InterPro" id="IPR010979">
    <property type="entry name" value="Ribosomal_uS13-like_H2TH"/>
</dbReference>
<keyword evidence="9" id="KW-0326">Glycosidase</keyword>
<evidence type="ECO:0000313" key="12">
    <source>
        <dbReference type="Proteomes" id="UP000078486"/>
    </source>
</evidence>
<feature type="domain" description="Formamidopyrimidine-DNA glycosylase catalytic" evidence="10">
    <location>
        <begin position="2"/>
        <end position="115"/>
    </location>
</feature>
<keyword evidence="7" id="KW-0456">Lyase</keyword>
<dbReference type="AlphaFoldDB" id="A0A178IER1"/>
<dbReference type="GO" id="GO:0016829">
    <property type="term" value="F:lyase activity"/>
    <property type="evidence" value="ECO:0007669"/>
    <property type="project" value="UniProtKB-KW"/>
</dbReference>
<evidence type="ECO:0000259" key="10">
    <source>
        <dbReference type="PROSITE" id="PS51068"/>
    </source>
</evidence>
<dbReference type="GO" id="GO:0008534">
    <property type="term" value="F:oxidized purine nucleobase lesion DNA N-glycosylase activity"/>
    <property type="evidence" value="ECO:0007669"/>
    <property type="project" value="UniProtKB-EC"/>
</dbReference>
<dbReference type="SMART" id="SM01232">
    <property type="entry name" value="H2TH"/>
    <property type="match status" value="1"/>
</dbReference>
<dbReference type="InterPro" id="IPR012319">
    <property type="entry name" value="FPG_cat"/>
</dbReference>
<dbReference type="InterPro" id="IPR035937">
    <property type="entry name" value="FPG_N"/>
</dbReference>
<keyword evidence="12" id="KW-1185">Reference proteome</keyword>
<proteinExistence type="inferred from homology"/>
<keyword evidence="4" id="KW-0378">Hydrolase</keyword>
<evidence type="ECO:0000256" key="8">
    <source>
        <dbReference type="ARBA" id="ARBA00023268"/>
    </source>
</evidence>
<dbReference type="InterPro" id="IPR015886">
    <property type="entry name" value="H2TH_FPG"/>
</dbReference>
<dbReference type="RefSeq" id="WP_068772514.1">
    <property type="nucleotide sequence ID" value="NZ_CP109796.1"/>
</dbReference>
<evidence type="ECO:0000256" key="4">
    <source>
        <dbReference type="ARBA" id="ARBA00022801"/>
    </source>
</evidence>
<dbReference type="GO" id="GO:0008270">
    <property type="term" value="F:zinc ion binding"/>
    <property type="evidence" value="ECO:0007669"/>
    <property type="project" value="InterPro"/>
</dbReference>
<protein>
    <submittedName>
        <fullName evidence="11">DNA-formamidopyrimidine glycosylase</fullName>
    </submittedName>
</protein>
<keyword evidence="3" id="KW-0227">DNA damage</keyword>
<dbReference type="PANTHER" id="PTHR22993">
    <property type="entry name" value="FORMAMIDOPYRIMIDINE-DNA GLYCOSYLASE"/>
    <property type="match status" value="1"/>
</dbReference>
<evidence type="ECO:0000313" key="11">
    <source>
        <dbReference type="EMBL" id="OAM87645.1"/>
    </source>
</evidence>
<dbReference type="GO" id="GO:0006284">
    <property type="term" value="P:base-excision repair"/>
    <property type="evidence" value="ECO:0007669"/>
    <property type="project" value="InterPro"/>
</dbReference>
<dbReference type="EMBL" id="LRRQ01000167">
    <property type="protein sequence ID" value="OAM87645.1"/>
    <property type="molecule type" value="Genomic_DNA"/>
</dbReference>
<keyword evidence="6" id="KW-0234">DNA repair</keyword>
<evidence type="ECO:0000256" key="5">
    <source>
        <dbReference type="ARBA" id="ARBA00023125"/>
    </source>
</evidence>
<dbReference type="OrthoDB" id="9800855at2"/>
<comment type="caution">
    <text evidence="11">The sequence shown here is derived from an EMBL/GenBank/DDBJ whole genome shotgun (WGS) entry which is preliminary data.</text>
</comment>
<dbReference type="Pfam" id="PF01149">
    <property type="entry name" value="Fapy_DNA_glyco"/>
    <property type="match status" value="1"/>
</dbReference>
<dbReference type="SMART" id="SM00898">
    <property type="entry name" value="Fapy_DNA_glyco"/>
    <property type="match status" value="1"/>
</dbReference>
<dbReference type="PANTHER" id="PTHR22993:SF9">
    <property type="entry name" value="FORMAMIDOPYRIMIDINE-DNA GLYCOSYLASE"/>
    <property type="match status" value="1"/>
</dbReference>
<comment type="catalytic activity">
    <reaction evidence="1">
        <text>Hydrolysis of DNA containing ring-opened 7-methylguanine residues, releasing 2,6-diamino-4-hydroxy-5-(N-methyl)formamidopyrimidine.</text>
        <dbReference type="EC" id="3.2.2.23"/>
    </reaction>
</comment>
<dbReference type="GO" id="GO:0003906">
    <property type="term" value="F:DNA-(apurinic or apyrimidinic site) endonuclease activity"/>
    <property type="evidence" value="ECO:0007669"/>
    <property type="project" value="InterPro"/>
</dbReference>
<evidence type="ECO:0000256" key="6">
    <source>
        <dbReference type="ARBA" id="ARBA00023204"/>
    </source>
</evidence>
<dbReference type="Gene3D" id="3.20.190.10">
    <property type="entry name" value="MutM-like, N-terminal"/>
    <property type="match status" value="1"/>
</dbReference>
<gene>
    <name evidence="11" type="ORF">AW736_22295</name>
</gene>
<dbReference type="Gene3D" id="1.10.8.50">
    <property type="match status" value="1"/>
</dbReference>
<dbReference type="SUPFAM" id="SSF46946">
    <property type="entry name" value="S13-like H2TH domain"/>
    <property type="match status" value="1"/>
</dbReference>
<keyword evidence="8" id="KW-0511">Multifunctional enzyme</keyword>
<evidence type="ECO:0000256" key="3">
    <source>
        <dbReference type="ARBA" id="ARBA00022763"/>
    </source>
</evidence>
<dbReference type="Pfam" id="PF06831">
    <property type="entry name" value="H2TH"/>
    <property type="match status" value="1"/>
</dbReference>
<dbReference type="GO" id="GO:0003684">
    <property type="term" value="F:damaged DNA binding"/>
    <property type="evidence" value="ECO:0007669"/>
    <property type="project" value="InterPro"/>
</dbReference>
<keyword evidence="5" id="KW-0238">DNA-binding</keyword>
<evidence type="ECO:0000256" key="2">
    <source>
        <dbReference type="ARBA" id="ARBA00009409"/>
    </source>
</evidence>
<organism evidence="11 12">
    <name type="scientific">Termitidicoccus mucosus</name>
    <dbReference type="NCBI Taxonomy" id="1184151"/>
    <lineage>
        <taxon>Bacteria</taxon>
        <taxon>Pseudomonadati</taxon>
        <taxon>Verrucomicrobiota</taxon>
        <taxon>Opitutia</taxon>
        <taxon>Opitutales</taxon>
        <taxon>Opitutaceae</taxon>
        <taxon>Termitidicoccus</taxon>
    </lineage>
</organism>
<evidence type="ECO:0000256" key="1">
    <source>
        <dbReference type="ARBA" id="ARBA00001668"/>
    </source>
</evidence>
<sequence>MPELAEVEFFRKRWNPGAGQAVVRALLHPHAGVFKESATPALIRERLAGAVLLSSEAAAKQMIFRFSGDGWLGIHLGMTGELSVQPPNHAPGKHDHLVLAQRDRCLVFTDPRMFGRVQFSTGASAPAWWTGIAPAILSPAFTAESVAAFLKRRARAPVKAVLLMQERFPGIGNWMADEILWRAAIHPRRAAGSLDAAEIRALHRECRHVCRRALATIGETFADPPRSWLFPHRWEDGGRCPKTGVPLVREEIGGRTTCWSPGRQREP</sequence>
<dbReference type="CDD" id="cd08773">
    <property type="entry name" value="FpgNei_N"/>
    <property type="match status" value="1"/>
</dbReference>
<reference evidence="11 12" key="1">
    <citation type="submission" date="2016-01" db="EMBL/GenBank/DDBJ databases">
        <title>High potential of lignocellulose degradation of a new Verrucomicrobia species.</title>
        <authorList>
            <person name="Wang Y."/>
            <person name="Shi Y."/>
            <person name="Qiu Z."/>
            <person name="Liu S."/>
            <person name="Yang H."/>
        </authorList>
    </citation>
    <scope>NUCLEOTIDE SEQUENCE [LARGE SCALE GENOMIC DNA]</scope>
    <source>
        <strain evidence="11 12">TSB47</strain>
    </source>
</reference>
<dbReference type="PROSITE" id="PS51068">
    <property type="entry name" value="FPG_CAT"/>
    <property type="match status" value="1"/>
</dbReference>
<dbReference type="STRING" id="1184151.AW736_22295"/>
<evidence type="ECO:0000256" key="7">
    <source>
        <dbReference type="ARBA" id="ARBA00023239"/>
    </source>
</evidence>
<dbReference type="Proteomes" id="UP000078486">
    <property type="component" value="Unassembled WGS sequence"/>
</dbReference>
<comment type="similarity">
    <text evidence="2">Belongs to the FPG family.</text>
</comment>
<accession>A0A178IER1</accession>
<name>A0A178IER1_9BACT</name>
<evidence type="ECO:0000256" key="9">
    <source>
        <dbReference type="ARBA" id="ARBA00023295"/>
    </source>
</evidence>
<dbReference type="SUPFAM" id="SSF81624">
    <property type="entry name" value="N-terminal domain of MutM-like DNA repair proteins"/>
    <property type="match status" value="1"/>
</dbReference>